<organism evidence="1 2">
    <name type="scientific">Propithecus coquereli</name>
    <name type="common">Coquerel's sifaka</name>
    <name type="synonym">Propithecus verreauxi coquereli</name>
    <dbReference type="NCBI Taxonomy" id="379532"/>
    <lineage>
        <taxon>Eukaryota</taxon>
        <taxon>Metazoa</taxon>
        <taxon>Chordata</taxon>
        <taxon>Craniata</taxon>
        <taxon>Vertebrata</taxon>
        <taxon>Euteleostomi</taxon>
        <taxon>Mammalia</taxon>
        <taxon>Eutheria</taxon>
        <taxon>Euarchontoglires</taxon>
        <taxon>Primates</taxon>
        <taxon>Strepsirrhini</taxon>
        <taxon>Lemuriformes</taxon>
        <taxon>Indriidae</taxon>
        <taxon>Propithecus</taxon>
    </lineage>
</organism>
<gene>
    <name evidence="1" type="primary">THAP2</name>
</gene>
<dbReference type="Ensembl" id="ENSPCOT00000019549.1">
    <property type="protein sequence ID" value="ENSPCOP00000008989.1"/>
    <property type="gene ID" value="ENSPCOG00000015817.1"/>
</dbReference>
<evidence type="ECO:0000313" key="1">
    <source>
        <dbReference type="Ensembl" id="ENSPCOP00000008989.1"/>
    </source>
</evidence>
<evidence type="ECO:0000313" key="2">
    <source>
        <dbReference type="Proteomes" id="UP000233160"/>
    </source>
</evidence>
<dbReference type="GeneTree" id="ENSGT00940000161088"/>
<dbReference type="AlphaFoldDB" id="A0A2K6F4U3"/>
<proteinExistence type="predicted"/>
<sequence length="52" mass="5744">MPTNCAAAGCATTYNKHINISFHRPGLGMNDAIRDREIFPVSNHLKSLLCSR</sequence>
<reference evidence="1" key="1">
    <citation type="submission" date="2025-08" db="UniProtKB">
        <authorList>
            <consortium name="Ensembl"/>
        </authorList>
    </citation>
    <scope>IDENTIFICATION</scope>
</reference>
<keyword evidence="2" id="KW-1185">Reference proteome</keyword>
<accession>A0A2K6F4U3</accession>
<reference evidence="1" key="2">
    <citation type="submission" date="2025-09" db="UniProtKB">
        <authorList>
            <consortium name="Ensembl"/>
        </authorList>
    </citation>
    <scope>IDENTIFICATION</scope>
</reference>
<dbReference type="Proteomes" id="UP000233160">
    <property type="component" value="Unassembled WGS sequence"/>
</dbReference>
<name>A0A2K6F4U3_PROCO</name>
<protein>
    <submittedName>
        <fullName evidence="1">THAP domain containing 2</fullName>
    </submittedName>
</protein>